<protein>
    <submittedName>
        <fullName evidence="3">Uncharacterized protein</fullName>
    </submittedName>
</protein>
<dbReference type="RefSeq" id="WP_051314199.1">
    <property type="nucleotide sequence ID" value="NZ_AUBJ02000001.1"/>
</dbReference>
<dbReference type="InterPro" id="IPR046549">
    <property type="entry name" value="DUF6703"/>
</dbReference>
<feature type="transmembrane region" description="Helical" evidence="2">
    <location>
        <begin position="48"/>
        <end position="66"/>
    </location>
</feature>
<gene>
    <name evidence="3" type="ORF">G443_004536</name>
</gene>
<dbReference type="EMBL" id="AUBJ02000001">
    <property type="protein sequence ID" value="MCP2334266.1"/>
    <property type="molecule type" value="Genomic_DNA"/>
</dbReference>
<comment type="caution">
    <text evidence="3">The sequence shown here is derived from an EMBL/GenBank/DDBJ whole genome shotgun (WGS) entry which is preliminary data.</text>
</comment>
<evidence type="ECO:0000313" key="3">
    <source>
        <dbReference type="EMBL" id="MCP2334266.1"/>
    </source>
</evidence>
<feature type="transmembrane region" description="Helical" evidence="2">
    <location>
        <begin position="20"/>
        <end position="42"/>
    </location>
</feature>
<accession>A0ABT1JP21</accession>
<proteinExistence type="predicted"/>
<dbReference type="Proteomes" id="UP000791080">
    <property type="component" value="Unassembled WGS sequence"/>
</dbReference>
<evidence type="ECO:0000256" key="1">
    <source>
        <dbReference type="SAM" id="MobiDB-lite"/>
    </source>
</evidence>
<keyword evidence="2" id="KW-1133">Transmembrane helix</keyword>
<reference evidence="3 4" key="1">
    <citation type="submission" date="2022-06" db="EMBL/GenBank/DDBJ databases">
        <title>Genomic Encyclopedia of Type Strains, Phase I: the one thousand microbial genomes (KMG-I) project.</title>
        <authorList>
            <person name="Kyrpides N."/>
        </authorList>
    </citation>
    <scope>NUCLEOTIDE SEQUENCE [LARGE SCALE GENOMIC DNA]</scope>
    <source>
        <strain evidence="3 4">DSM 43889</strain>
    </source>
</reference>
<keyword evidence="2" id="KW-0812">Transmembrane</keyword>
<keyword evidence="4" id="KW-1185">Reference proteome</keyword>
<dbReference type="Pfam" id="PF20444">
    <property type="entry name" value="DUF6703"/>
    <property type="match status" value="1"/>
</dbReference>
<evidence type="ECO:0000256" key="2">
    <source>
        <dbReference type="SAM" id="Phobius"/>
    </source>
</evidence>
<sequence length="97" mass="10120">MGGSGGRPRQDRERGPEGPLSRVPPAAAFVGVLAVFLIGVWVGGPLGAALLSVLLLFVLGLIVTRWHQLRPAERVGRVLVVAVLTLVTLSVLVPALP</sequence>
<feature type="transmembrane region" description="Helical" evidence="2">
    <location>
        <begin position="78"/>
        <end position="96"/>
    </location>
</feature>
<name>A0ABT1JP21_ACTCY</name>
<keyword evidence="2" id="KW-0472">Membrane</keyword>
<organism evidence="3 4">
    <name type="scientific">Actinoalloteichus caeruleus DSM 43889</name>
    <dbReference type="NCBI Taxonomy" id="1120930"/>
    <lineage>
        <taxon>Bacteria</taxon>
        <taxon>Bacillati</taxon>
        <taxon>Actinomycetota</taxon>
        <taxon>Actinomycetes</taxon>
        <taxon>Pseudonocardiales</taxon>
        <taxon>Pseudonocardiaceae</taxon>
        <taxon>Actinoalloteichus</taxon>
        <taxon>Actinoalloteichus cyanogriseus</taxon>
    </lineage>
</organism>
<feature type="region of interest" description="Disordered" evidence="1">
    <location>
        <begin position="1"/>
        <end position="22"/>
    </location>
</feature>
<evidence type="ECO:0000313" key="4">
    <source>
        <dbReference type="Proteomes" id="UP000791080"/>
    </source>
</evidence>